<dbReference type="GO" id="GO:0005886">
    <property type="term" value="C:plasma membrane"/>
    <property type="evidence" value="ECO:0007669"/>
    <property type="project" value="UniProtKB-SubCell"/>
</dbReference>
<dbReference type="EMBL" id="VJXX01000008">
    <property type="protein sequence ID" value="MPY12271.1"/>
    <property type="molecule type" value="Genomic_DNA"/>
</dbReference>
<keyword evidence="3 6" id="KW-0812">Transmembrane</keyword>
<evidence type="ECO:0000256" key="5">
    <source>
        <dbReference type="ARBA" id="ARBA00023136"/>
    </source>
</evidence>
<name>A0A7X1NSP1_9MICC</name>
<dbReference type="SUPFAM" id="SSF52540">
    <property type="entry name" value="P-loop containing nucleoside triphosphate hydrolases"/>
    <property type="match status" value="1"/>
</dbReference>
<dbReference type="PANTHER" id="PTHR37937:SF1">
    <property type="entry name" value="CONJUGATIVE TRANSFER: DNA TRANSPORT"/>
    <property type="match status" value="1"/>
</dbReference>
<dbReference type="Gene3D" id="3.40.50.300">
    <property type="entry name" value="P-loop containing nucleotide triphosphate hydrolases"/>
    <property type="match status" value="1"/>
</dbReference>
<evidence type="ECO:0000313" key="8">
    <source>
        <dbReference type="EMBL" id="MPY12271.1"/>
    </source>
</evidence>
<feature type="transmembrane region" description="Helical" evidence="6">
    <location>
        <begin position="16"/>
        <end position="40"/>
    </location>
</feature>
<dbReference type="InterPro" id="IPR051539">
    <property type="entry name" value="T4SS-coupling_protein"/>
</dbReference>
<gene>
    <name evidence="8" type="ORF">FNH21_16385</name>
</gene>
<keyword evidence="5 6" id="KW-0472">Membrane</keyword>
<dbReference type="Proteomes" id="UP000326464">
    <property type="component" value="Unassembled WGS sequence"/>
</dbReference>
<dbReference type="AlphaFoldDB" id="A0A7X1NSP1"/>
<feature type="domain" description="TraD/TraG TraM recognition site" evidence="7">
    <location>
        <begin position="413"/>
        <end position="531"/>
    </location>
</feature>
<evidence type="ECO:0000259" key="7">
    <source>
        <dbReference type="Pfam" id="PF12696"/>
    </source>
</evidence>
<accession>A0A7X1NSP1</accession>
<sequence>MSAPKRKSTTGSYTEAILLFSALGLVAVVVGGSWICLHWGSALAGLPAPPSHPVELIAALAKGEIPWPIQSTFVAGGLGVILLALIVMIIVLATRSGKNRTRVDKAAVYMGRGKDLDHLSTKGAKATAERLGVSDSVGVPLGRTVAGKRALWSSWEDMLILIAGPRTMKTTSYAVPAILEAPGAVVATSNKRDIVDVTRAVRSEAGDVWVFDPQNVAEEEATWWWNPLSYVTDEATAARLAVHFATGSREPGSKPDAYFDPAARNLLKSYLLAAALDGQPITQVYLWLTRQADERPADILKEHSYDLLAETVISRLNQPDKQRAGVFGTALEMVSCLTDRKVSKWINRTVSDGGQERPEFVPEDFVRGTGTLYSLSREGEGTAGPLVTALTVAVVEAAERFATSQPGGRLARPLLGVLDEAANVCRWKNLPDQYSHYGSRGIILMTILQSWSQGVEVWNVEGMRKLWSASNIKIYGGGVSEVQYLDELSRLIGQYSYINVSRSSGKSGRSSSRQESKDEILSVSDLTALPRFRAIMLASGAPATMIETIPYMNGPHAERLKAAQATAAARDLGEVVA</sequence>
<dbReference type="InterPro" id="IPR032689">
    <property type="entry name" value="TraG-D_C"/>
</dbReference>
<dbReference type="Pfam" id="PF12696">
    <property type="entry name" value="TraG-D_C"/>
    <property type="match status" value="1"/>
</dbReference>
<keyword evidence="4 6" id="KW-1133">Transmembrane helix</keyword>
<evidence type="ECO:0000256" key="1">
    <source>
        <dbReference type="ARBA" id="ARBA00004651"/>
    </source>
</evidence>
<organism evidence="8 9">
    <name type="scientific">Arthrobacter bussei</name>
    <dbReference type="NCBI Taxonomy" id="2594179"/>
    <lineage>
        <taxon>Bacteria</taxon>
        <taxon>Bacillati</taxon>
        <taxon>Actinomycetota</taxon>
        <taxon>Actinomycetes</taxon>
        <taxon>Micrococcales</taxon>
        <taxon>Micrococcaceae</taxon>
        <taxon>Arthrobacter</taxon>
    </lineage>
</organism>
<dbReference type="RefSeq" id="WP_152817131.1">
    <property type="nucleotide sequence ID" value="NZ_VJXX01000008.1"/>
</dbReference>
<proteinExistence type="predicted"/>
<protein>
    <submittedName>
        <fullName evidence="8">Conjugal transfer protein</fullName>
    </submittedName>
</protein>
<keyword evidence="9" id="KW-1185">Reference proteome</keyword>
<evidence type="ECO:0000256" key="2">
    <source>
        <dbReference type="ARBA" id="ARBA00022475"/>
    </source>
</evidence>
<keyword evidence="2" id="KW-1003">Cell membrane</keyword>
<dbReference type="OrthoDB" id="226701at2"/>
<dbReference type="CDD" id="cd01127">
    <property type="entry name" value="TrwB_TraG_TraD_VirD4"/>
    <property type="match status" value="1"/>
</dbReference>
<dbReference type="InterPro" id="IPR027417">
    <property type="entry name" value="P-loop_NTPase"/>
</dbReference>
<evidence type="ECO:0000256" key="4">
    <source>
        <dbReference type="ARBA" id="ARBA00022989"/>
    </source>
</evidence>
<comment type="subcellular location">
    <subcellularLocation>
        <location evidence="1">Cell membrane</location>
        <topology evidence="1">Multi-pass membrane protein</topology>
    </subcellularLocation>
</comment>
<comment type="caution">
    <text evidence="8">The sequence shown here is derived from an EMBL/GenBank/DDBJ whole genome shotgun (WGS) entry which is preliminary data.</text>
</comment>
<evidence type="ECO:0000256" key="6">
    <source>
        <dbReference type="SAM" id="Phobius"/>
    </source>
</evidence>
<reference evidence="9" key="1">
    <citation type="submission" date="2019-07" db="EMBL/GenBank/DDBJ databases">
        <title>Arthrobacter KR32 sp. nov., isolated from mountain cheese made of cows milk.</title>
        <authorList>
            <person name="Flegler A."/>
        </authorList>
    </citation>
    <scope>NUCLEOTIDE SEQUENCE [LARGE SCALE GENOMIC DNA]</scope>
    <source>
        <strain evidence="9">KR32</strain>
    </source>
</reference>
<evidence type="ECO:0000313" key="9">
    <source>
        <dbReference type="Proteomes" id="UP000326464"/>
    </source>
</evidence>
<feature type="transmembrane region" description="Helical" evidence="6">
    <location>
        <begin position="73"/>
        <end position="93"/>
    </location>
</feature>
<evidence type="ECO:0000256" key="3">
    <source>
        <dbReference type="ARBA" id="ARBA00022692"/>
    </source>
</evidence>
<dbReference type="PANTHER" id="PTHR37937">
    <property type="entry name" value="CONJUGATIVE TRANSFER: DNA TRANSPORT"/>
    <property type="match status" value="1"/>
</dbReference>